<keyword evidence="5 10" id="KW-0418">Kinase</keyword>
<dbReference type="InterPro" id="IPR003661">
    <property type="entry name" value="HisK_dim/P_dom"/>
</dbReference>
<dbReference type="InterPro" id="IPR013655">
    <property type="entry name" value="PAS_fold_3"/>
</dbReference>
<feature type="domain" description="PAS" evidence="8">
    <location>
        <begin position="207"/>
        <end position="283"/>
    </location>
</feature>
<comment type="catalytic activity">
    <reaction evidence="1">
        <text>ATP + protein L-histidine = ADP + protein N-phospho-L-histidine.</text>
        <dbReference type="EC" id="2.7.13.3"/>
    </reaction>
</comment>
<dbReference type="EC" id="2.7.13.3" evidence="2"/>
<dbReference type="SUPFAM" id="SSF55785">
    <property type="entry name" value="PYP-like sensor domain (PAS domain)"/>
    <property type="match status" value="3"/>
</dbReference>
<dbReference type="PANTHER" id="PTHR43304:SF1">
    <property type="entry name" value="PAC DOMAIN-CONTAINING PROTEIN"/>
    <property type="match status" value="1"/>
</dbReference>
<dbReference type="Gene3D" id="3.30.450.20">
    <property type="entry name" value="PAS domain"/>
    <property type="match status" value="3"/>
</dbReference>
<evidence type="ECO:0000259" key="9">
    <source>
        <dbReference type="PROSITE" id="PS50113"/>
    </source>
</evidence>
<feature type="domain" description="PAC" evidence="9">
    <location>
        <begin position="411"/>
        <end position="463"/>
    </location>
</feature>
<evidence type="ECO:0000256" key="5">
    <source>
        <dbReference type="ARBA" id="ARBA00022777"/>
    </source>
</evidence>
<accession>A0A6M7X2K9</accession>
<feature type="domain" description="PAS" evidence="8">
    <location>
        <begin position="338"/>
        <end position="408"/>
    </location>
</feature>
<evidence type="ECO:0000256" key="2">
    <source>
        <dbReference type="ARBA" id="ARBA00012438"/>
    </source>
</evidence>
<reference evidence="10 11" key="1">
    <citation type="submission" date="2018-10" db="EMBL/GenBank/DDBJ databases">
        <authorList>
            <person name="Perry B.J."/>
            <person name="Sullivan J.T."/>
            <person name="Murphy R.J.T."/>
            <person name="Ramsay J.P."/>
            <person name="Ronson C.W."/>
        </authorList>
    </citation>
    <scope>NUCLEOTIDE SEQUENCE [LARGE SCALE GENOMIC DNA]</scope>
    <source>
        <strain evidence="10 11">R88b</strain>
    </source>
</reference>
<evidence type="ECO:0000256" key="3">
    <source>
        <dbReference type="ARBA" id="ARBA00022553"/>
    </source>
</evidence>
<dbReference type="PANTHER" id="PTHR43304">
    <property type="entry name" value="PHYTOCHROME-LIKE PROTEIN CPH1"/>
    <property type="match status" value="1"/>
</dbReference>
<dbReference type="Pfam" id="PF00512">
    <property type="entry name" value="HisKA"/>
    <property type="match status" value="1"/>
</dbReference>
<dbReference type="SMART" id="SM00091">
    <property type="entry name" value="PAS"/>
    <property type="match status" value="3"/>
</dbReference>
<dbReference type="AlphaFoldDB" id="A0A6M7X2K9"/>
<dbReference type="PROSITE" id="PS50113">
    <property type="entry name" value="PAC"/>
    <property type="match status" value="2"/>
</dbReference>
<dbReference type="SMART" id="SM00086">
    <property type="entry name" value="PAC"/>
    <property type="match status" value="3"/>
</dbReference>
<feature type="coiled-coil region" evidence="6">
    <location>
        <begin position="321"/>
        <end position="348"/>
    </location>
</feature>
<dbReference type="NCBIfam" id="TIGR00229">
    <property type="entry name" value="sensory_box"/>
    <property type="match status" value="3"/>
</dbReference>
<dbReference type="InterPro" id="IPR036097">
    <property type="entry name" value="HisK_dim/P_sf"/>
</dbReference>
<dbReference type="CDD" id="cd00130">
    <property type="entry name" value="PAS"/>
    <property type="match status" value="3"/>
</dbReference>
<dbReference type="Proteomes" id="UP000503017">
    <property type="component" value="Chromosome"/>
</dbReference>
<evidence type="ECO:0000259" key="7">
    <source>
        <dbReference type="PROSITE" id="PS50109"/>
    </source>
</evidence>
<dbReference type="SMART" id="SM00387">
    <property type="entry name" value="HATPase_c"/>
    <property type="match status" value="1"/>
</dbReference>
<gene>
    <name evidence="10" type="ORF">EB235_30960</name>
</gene>
<dbReference type="InterPro" id="IPR035965">
    <property type="entry name" value="PAS-like_dom_sf"/>
</dbReference>
<evidence type="ECO:0000256" key="1">
    <source>
        <dbReference type="ARBA" id="ARBA00000085"/>
    </source>
</evidence>
<dbReference type="InterPro" id="IPR003594">
    <property type="entry name" value="HATPase_dom"/>
</dbReference>
<keyword evidence="6" id="KW-0175">Coiled coil</keyword>
<dbReference type="GO" id="GO:0000155">
    <property type="term" value="F:phosphorelay sensor kinase activity"/>
    <property type="evidence" value="ECO:0007669"/>
    <property type="project" value="InterPro"/>
</dbReference>
<dbReference type="InterPro" id="IPR004358">
    <property type="entry name" value="Sig_transdc_His_kin-like_C"/>
</dbReference>
<dbReference type="PROSITE" id="PS50109">
    <property type="entry name" value="HIS_KIN"/>
    <property type="match status" value="1"/>
</dbReference>
<dbReference type="Pfam" id="PF08447">
    <property type="entry name" value="PAS_3"/>
    <property type="match status" value="2"/>
</dbReference>
<protein>
    <recommendedName>
        <fullName evidence="2">histidine kinase</fullName>
        <ecNumber evidence="2">2.7.13.3</ecNumber>
    </recommendedName>
</protein>
<evidence type="ECO:0000256" key="6">
    <source>
        <dbReference type="SAM" id="Coils"/>
    </source>
</evidence>
<keyword evidence="4" id="KW-0808">Transferase</keyword>
<keyword evidence="3" id="KW-0597">Phosphoprotein</keyword>
<evidence type="ECO:0000256" key="4">
    <source>
        <dbReference type="ARBA" id="ARBA00022679"/>
    </source>
</evidence>
<dbReference type="SMART" id="SM00388">
    <property type="entry name" value="HisKA"/>
    <property type="match status" value="1"/>
</dbReference>
<feature type="domain" description="PAS" evidence="8">
    <location>
        <begin position="75"/>
        <end position="145"/>
    </location>
</feature>
<organism evidence="10 11">
    <name type="scientific">Mesorhizobium loti R88b</name>
    <dbReference type="NCBI Taxonomy" id="935548"/>
    <lineage>
        <taxon>Bacteria</taxon>
        <taxon>Pseudomonadati</taxon>
        <taxon>Pseudomonadota</taxon>
        <taxon>Alphaproteobacteria</taxon>
        <taxon>Hyphomicrobiales</taxon>
        <taxon>Phyllobacteriaceae</taxon>
        <taxon>Mesorhizobium</taxon>
    </lineage>
</organism>
<feature type="domain" description="PAC" evidence="9">
    <location>
        <begin position="148"/>
        <end position="200"/>
    </location>
</feature>
<dbReference type="Gene3D" id="1.10.287.130">
    <property type="match status" value="1"/>
</dbReference>
<dbReference type="SUPFAM" id="SSF55874">
    <property type="entry name" value="ATPase domain of HSP90 chaperone/DNA topoisomerase II/histidine kinase"/>
    <property type="match status" value="1"/>
</dbReference>
<feature type="domain" description="Histidine kinase" evidence="7">
    <location>
        <begin position="483"/>
        <end position="697"/>
    </location>
</feature>
<proteinExistence type="predicted"/>
<evidence type="ECO:0000259" key="8">
    <source>
        <dbReference type="PROSITE" id="PS50112"/>
    </source>
</evidence>
<dbReference type="InterPro" id="IPR000014">
    <property type="entry name" value="PAS"/>
</dbReference>
<dbReference type="EMBL" id="CP033367">
    <property type="protein sequence ID" value="QKD06694.1"/>
    <property type="molecule type" value="Genomic_DNA"/>
</dbReference>
<dbReference type="CDD" id="cd00082">
    <property type="entry name" value="HisKA"/>
    <property type="match status" value="1"/>
</dbReference>
<dbReference type="InterPro" id="IPR000700">
    <property type="entry name" value="PAS-assoc_C"/>
</dbReference>
<dbReference type="Pfam" id="PF02518">
    <property type="entry name" value="HATPase_c"/>
    <property type="match status" value="1"/>
</dbReference>
<dbReference type="InterPro" id="IPR052162">
    <property type="entry name" value="Sensor_kinase/Photoreceptor"/>
</dbReference>
<dbReference type="FunFam" id="3.30.450.20:FF:000099">
    <property type="entry name" value="Sensory box sensor histidine kinase"/>
    <property type="match status" value="2"/>
</dbReference>
<feature type="coiled-coil region" evidence="6">
    <location>
        <begin position="447"/>
        <end position="474"/>
    </location>
</feature>
<dbReference type="InterPro" id="IPR036890">
    <property type="entry name" value="HATPase_C_sf"/>
</dbReference>
<sequence length="706" mass="77678">MSISVVAVPLGVSLGIGWLVAGSRRPAFPSQNDHLRLNVAASQATIAFREVLQLSDRALPRAARDQLSDGALAERESDLRLFIDTIPVAAWCTTADGMAEIFNQYHLDYVGRTYAEMRGLGFLAQFHPDDLPGLLSIWQGMMASKRGGDLEGRVRRADGEYRWTLMRTKPLLDESGDVLMWYGVNTDIEDRKRAQNALLAAEALAESERNLRSMIDSLPVLVWASSADGSADYVNKHYLDYAGLPESDIIGWGYLALIHPDDVEGLLASWKAQLGLDLAVSQARIRRHDGEYHRFYFAGRKFTDPTGADRWLGVNLDIEDLKRAEDALKASEAALEMSERRLQQIIAAIPGLVWSATSEGAGTFANQHYLDYVGFSAEEALGHGWATAVHPEDLESVAATWKSMLSSGRGGDVEARIRRADGQYRWFLFRTNPLYDDNGNLIQWFGINTDIDDRKRAEQNLRNAQSELAHVTRMITMGELAVSIAHEVNQPLMAIVTNAATCLRWLEDSQLDVGQARQAADRIIRDGHRAGEIISGIRALARKSPLNIEAMDLEQAIREVLELLHGELSRHGIESSVEFSGNVAEVLGDRIQLQQVVLNLIMNGAEAMAGRSQPRELVIKTTVVDGFAKVSVADTGIGFDANTADRLFDAFFTTKPNGLGMGLSICRSIVEAHAGQISVTQNRPVGSVLSFTVPLAPEAVPIEQRP</sequence>
<name>A0A6M7X2K9_RHILI</name>
<dbReference type="PROSITE" id="PS50112">
    <property type="entry name" value="PAS"/>
    <property type="match status" value="3"/>
</dbReference>
<dbReference type="Gene3D" id="3.30.565.10">
    <property type="entry name" value="Histidine kinase-like ATPase, C-terminal domain"/>
    <property type="match status" value="1"/>
</dbReference>
<dbReference type="PRINTS" id="PR00344">
    <property type="entry name" value="BCTRLSENSOR"/>
</dbReference>
<dbReference type="SUPFAM" id="SSF47384">
    <property type="entry name" value="Homodimeric domain of signal transducing histidine kinase"/>
    <property type="match status" value="1"/>
</dbReference>
<evidence type="ECO:0000313" key="11">
    <source>
        <dbReference type="Proteomes" id="UP000503017"/>
    </source>
</evidence>
<dbReference type="InterPro" id="IPR001610">
    <property type="entry name" value="PAC"/>
</dbReference>
<dbReference type="InterPro" id="IPR005467">
    <property type="entry name" value="His_kinase_dom"/>
</dbReference>
<evidence type="ECO:0000313" key="10">
    <source>
        <dbReference type="EMBL" id="QKD06694.1"/>
    </source>
</evidence>